<dbReference type="GO" id="GO:0006351">
    <property type="term" value="P:DNA-templated transcription"/>
    <property type="evidence" value="ECO:0007669"/>
    <property type="project" value="InterPro"/>
</dbReference>
<keyword evidence="9" id="KW-1185">Reference proteome</keyword>
<dbReference type="Pfam" id="PF04082">
    <property type="entry name" value="Fungal_trans"/>
    <property type="match status" value="1"/>
</dbReference>
<proteinExistence type="predicted"/>
<evidence type="ECO:0000313" key="8">
    <source>
        <dbReference type="EMBL" id="KIW26170.1"/>
    </source>
</evidence>
<dbReference type="EMBL" id="KN847044">
    <property type="protein sequence ID" value="KIW26171.1"/>
    <property type="molecule type" value="Genomic_DNA"/>
</dbReference>
<dbReference type="SMART" id="SM00906">
    <property type="entry name" value="Fungal_trans"/>
    <property type="match status" value="1"/>
</dbReference>
<dbReference type="PROSITE" id="PS00463">
    <property type="entry name" value="ZN2_CY6_FUNGAL_1"/>
    <property type="match status" value="1"/>
</dbReference>
<dbReference type="EMBL" id="KN847044">
    <property type="protein sequence ID" value="KIW26170.1"/>
    <property type="molecule type" value="Genomic_DNA"/>
</dbReference>
<keyword evidence="2" id="KW-0479">Metal-binding</keyword>
<evidence type="ECO:0000259" key="7">
    <source>
        <dbReference type="PROSITE" id="PS50048"/>
    </source>
</evidence>
<evidence type="ECO:0000256" key="6">
    <source>
        <dbReference type="ARBA" id="ARBA00023242"/>
    </source>
</evidence>
<dbReference type="Proteomes" id="UP000054466">
    <property type="component" value="Unassembled WGS sequence"/>
</dbReference>
<dbReference type="AlphaFoldDB" id="A0A0D2C6N2"/>
<name>A0A0D2C6N2_9EURO</name>
<evidence type="ECO:0000256" key="3">
    <source>
        <dbReference type="ARBA" id="ARBA00023015"/>
    </source>
</evidence>
<dbReference type="GO" id="GO:0005634">
    <property type="term" value="C:nucleus"/>
    <property type="evidence" value="ECO:0007669"/>
    <property type="project" value="UniProtKB-SubCell"/>
</dbReference>
<dbReference type="PROSITE" id="PS50048">
    <property type="entry name" value="ZN2_CY6_FUNGAL_2"/>
    <property type="match status" value="1"/>
</dbReference>
<keyword evidence="6" id="KW-0539">Nucleus</keyword>
<dbReference type="InterPro" id="IPR007219">
    <property type="entry name" value="XnlR_reg_dom"/>
</dbReference>
<dbReference type="RefSeq" id="XP_016246387.1">
    <property type="nucleotide sequence ID" value="XM_016396531.1"/>
</dbReference>
<dbReference type="Pfam" id="PF00172">
    <property type="entry name" value="Zn_clus"/>
    <property type="match status" value="1"/>
</dbReference>
<dbReference type="VEuPathDB" id="FungiDB:PV07_09286"/>
<dbReference type="CDD" id="cd12148">
    <property type="entry name" value="fungal_TF_MHR"/>
    <property type="match status" value="1"/>
</dbReference>
<dbReference type="GO" id="GO:0000981">
    <property type="term" value="F:DNA-binding transcription factor activity, RNA polymerase II-specific"/>
    <property type="evidence" value="ECO:0007669"/>
    <property type="project" value="InterPro"/>
</dbReference>
<dbReference type="InterPro" id="IPR050815">
    <property type="entry name" value="TF_fung"/>
</dbReference>
<dbReference type="InterPro" id="IPR036864">
    <property type="entry name" value="Zn2-C6_fun-type_DNA-bd_sf"/>
</dbReference>
<evidence type="ECO:0000313" key="9">
    <source>
        <dbReference type="Proteomes" id="UP000054466"/>
    </source>
</evidence>
<comment type="subcellular location">
    <subcellularLocation>
        <location evidence="1">Nucleus</location>
    </subcellularLocation>
</comment>
<evidence type="ECO:0000256" key="2">
    <source>
        <dbReference type="ARBA" id="ARBA00022723"/>
    </source>
</evidence>
<dbReference type="CDD" id="cd00067">
    <property type="entry name" value="GAL4"/>
    <property type="match status" value="1"/>
</dbReference>
<dbReference type="Gene3D" id="4.10.240.10">
    <property type="entry name" value="Zn(2)-C6 fungal-type DNA-binding domain"/>
    <property type="match status" value="1"/>
</dbReference>
<reference evidence="8 9" key="1">
    <citation type="submission" date="2015-01" db="EMBL/GenBank/DDBJ databases">
        <title>The Genome Sequence of Cladophialophora immunda CBS83496.</title>
        <authorList>
            <consortium name="The Broad Institute Genomics Platform"/>
            <person name="Cuomo C."/>
            <person name="de Hoog S."/>
            <person name="Gorbushina A."/>
            <person name="Stielow B."/>
            <person name="Teixiera M."/>
            <person name="Abouelleil A."/>
            <person name="Chapman S.B."/>
            <person name="Priest M."/>
            <person name="Young S.K."/>
            <person name="Wortman J."/>
            <person name="Nusbaum C."/>
            <person name="Birren B."/>
        </authorList>
    </citation>
    <scope>NUCLEOTIDE SEQUENCE [LARGE SCALE GENOMIC DNA]</scope>
    <source>
        <strain evidence="8 9">CBS 83496</strain>
    </source>
</reference>
<dbReference type="GO" id="GO:0003677">
    <property type="term" value="F:DNA binding"/>
    <property type="evidence" value="ECO:0007669"/>
    <property type="project" value="UniProtKB-KW"/>
</dbReference>
<dbReference type="STRING" id="569365.A0A0D2C6N2"/>
<feature type="domain" description="Zn(2)-C6 fungal-type" evidence="7">
    <location>
        <begin position="13"/>
        <end position="43"/>
    </location>
</feature>
<protein>
    <recommendedName>
        <fullName evidence="7">Zn(2)-C6 fungal-type domain-containing protein</fullName>
    </recommendedName>
</protein>
<evidence type="ECO:0000256" key="5">
    <source>
        <dbReference type="ARBA" id="ARBA00023163"/>
    </source>
</evidence>
<evidence type="ECO:0000256" key="4">
    <source>
        <dbReference type="ARBA" id="ARBA00023125"/>
    </source>
</evidence>
<gene>
    <name evidence="8" type="ORF">PV07_09286</name>
</gene>
<organism evidence="8 9">
    <name type="scientific">Cladophialophora immunda</name>
    <dbReference type="NCBI Taxonomy" id="569365"/>
    <lineage>
        <taxon>Eukaryota</taxon>
        <taxon>Fungi</taxon>
        <taxon>Dikarya</taxon>
        <taxon>Ascomycota</taxon>
        <taxon>Pezizomycotina</taxon>
        <taxon>Eurotiomycetes</taxon>
        <taxon>Chaetothyriomycetidae</taxon>
        <taxon>Chaetothyriales</taxon>
        <taxon>Herpotrichiellaceae</taxon>
        <taxon>Cladophialophora</taxon>
    </lineage>
</organism>
<sequence length="675" mass="75676">MDDRREAKRARQACLNCRRKKTRCSGEKPVCAFCARLNQRCTWDGDEDVSPDRFTDPGQAPSLSGAAAHNASLAARVALLESRLSFLDADSAFNLFASVSPQTTVNQSVDQPPVVDEIARTNSDFTFLPDPAIFRSLVQVYFDRCHNQPYAFFHEEMFRHDYESGSLPEYLLYAFAAAACRFSDHEFYQQRRAEAIDAYAQASFGQIFEHSFSDAESLEPWMVVALAMLAIVDFAAGRPKIGWVKLALSCRFAHALRLNEEPDQQLPIHEQEERRRIFWSVYLLDILMSIGPNRPPSLLDEDCTVRLPCHEALFRDGLDGGPVPNLTDVVENPSGSNHQNLDPFAMTVIMASALGRFIRFSLKRTLNTTHVLWDPRSKYYEVQSILLYYESHSPCAFSTISEALNRQPSFDETVSPSQVSHIVYSHALYHLNNCLLNHPFILYRFFQAYAAPVPLSFVQEALERCRRHATNLLELLNDLESYGPLSHPSFYGYCAMAAGVIHSIYEKSDDAEIAQTSRKHLQAALKFLQREPVRWGHVGHMGTLLRSFKLDPGVARVLTNPVSLAQKVTVPLGNMLWQLLDYAWLPQNIRPGENRSSLADLLPGTGHLRPNITESLTSDSTNLPGGQFPASGVLPPTYARMLGEDMGGILSEAMGDNGLQGFPRQTFSNRSSAAF</sequence>
<dbReference type="PANTHER" id="PTHR47338:SF4">
    <property type="entry name" value="ZN(II)2CYS6 TRANSCRIPTION FACTOR (EUROFUNG)"/>
    <property type="match status" value="1"/>
</dbReference>
<dbReference type="PANTHER" id="PTHR47338">
    <property type="entry name" value="ZN(II)2CYS6 TRANSCRIPTION FACTOR (EUROFUNG)-RELATED"/>
    <property type="match status" value="1"/>
</dbReference>
<dbReference type="RefSeq" id="XP_016246386.1">
    <property type="nucleotide sequence ID" value="XM_016396530.1"/>
</dbReference>
<dbReference type="GO" id="GO:0008270">
    <property type="term" value="F:zinc ion binding"/>
    <property type="evidence" value="ECO:0007669"/>
    <property type="project" value="InterPro"/>
</dbReference>
<keyword evidence="3" id="KW-0805">Transcription regulation</keyword>
<keyword evidence="4" id="KW-0238">DNA-binding</keyword>
<dbReference type="GeneID" id="27348480"/>
<dbReference type="OrthoDB" id="424974at2759"/>
<dbReference type="InterPro" id="IPR001138">
    <property type="entry name" value="Zn2Cys6_DnaBD"/>
</dbReference>
<dbReference type="SMART" id="SM00066">
    <property type="entry name" value="GAL4"/>
    <property type="match status" value="1"/>
</dbReference>
<accession>A0A0D2C6N2</accession>
<dbReference type="SUPFAM" id="SSF57701">
    <property type="entry name" value="Zn2/Cys6 DNA-binding domain"/>
    <property type="match status" value="1"/>
</dbReference>
<dbReference type="HOGENOM" id="CLU_015161_0_0_1"/>
<evidence type="ECO:0000256" key="1">
    <source>
        <dbReference type="ARBA" id="ARBA00004123"/>
    </source>
</evidence>
<keyword evidence="5" id="KW-0804">Transcription</keyword>